<proteinExistence type="predicted"/>
<reference evidence="2" key="1">
    <citation type="submission" date="2012-12" db="EMBL/GenBank/DDBJ databases">
        <title>Genomics of marine cyanopodoviruses.</title>
        <authorList>
            <person name="Huang S."/>
            <person name="Chen F."/>
        </authorList>
    </citation>
    <scope>NUCLEOTIDE SEQUENCE [LARGE SCALE GENOMIC DNA]</scope>
</reference>
<accession>A0A096VKY1</accession>
<dbReference type="KEGG" id="vg:22112033"/>
<dbReference type="EMBL" id="KC310806">
    <property type="protein sequence ID" value="AGK86713.1"/>
    <property type="molecule type" value="Genomic_DNA"/>
</dbReference>
<dbReference type="RefSeq" id="YP_009103115.1">
    <property type="nucleotide sequence ID" value="NC_025455.1"/>
</dbReference>
<sequence length="69" mass="7868">MIQEALRPMDVTITLSRLIAAQQNKIHELVDEIERSEGRHADALDLVLDQECKTKEILLDCLELILALE</sequence>
<evidence type="ECO:0000313" key="1">
    <source>
        <dbReference type="EMBL" id="AGK86713.1"/>
    </source>
</evidence>
<keyword evidence="2" id="KW-1185">Reference proteome</keyword>
<name>A0A096VKY1_9CAUD</name>
<gene>
    <name evidence="1" type="ORF">S-CBP2_0007</name>
</gene>
<dbReference type="GeneID" id="22112033"/>
<reference evidence="1 2" key="2">
    <citation type="journal article" date="2015" name="PLoS ONE">
        <title>Comparative Genomic and Phylogenomic Analyses Reveal a Conserved Core Genome Shared by Estuarine and Oceanic Cyanopodoviruses.</title>
        <authorList>
            <person name="Huang S."/>
            <person name="Zhang S."/>
            <person name="Jiao N."/>
            <person name="Chen F."/>
        </authorList>
    </citation>
    <scope>NUCLEOTIDE SEQUENCE [LARGE SCALE GENOMIC DNA]</scope>
</reference>
<organism evidence="1 2">
    <name type="scientific">Synechococcus phage S-CBP2</name>
    <dbReference type="NCBI Taxonomy" id="756277"/>
    <lineage>
        <taxon>Viruses</taxon>
        <taxon>Duplodnaviria</taxon>
        <taxon>Heunggongvirae</taxon>
        <taxon>Uroviricota</taxon>
        <taxon>Caudoviricetes</taxon>
        <taxon>Autographivirales</taxon>
        <taxon>Kembevirus</taxon>
        <taxon>Kembevirus SCBP2</taxon>
    </lineage>
</organism>
<dbReference type="Proteomes" id="UP000030041">
    <property type="component" value="Segment"/>
</dbReference>
<evidence type="ECO:0000313" key="2">
    <source>
        <dbReference type="Proteomes" id="UP000030041"/>
    </source>
</evidence>
<protein>
    <submittedName>
        <fullName evidence="1">Uncharacterized protein</fullName>
    </submittedName>
</protein>